<evidence type="ECO:0000313" key="1">
    <source>
        <dbReference type="EMBL" id="CAG7837090.1"/>
    </source>
</evidence>
<sequence length="53" mass="6464">NLFPPLKHHLKMFIHQRLRQKAIPNRCTFLITLNPTHKLKKCGFRLEFFSHYC</sequence>
<reference evidence="1" key="1">
    <citation type="submission" date="2021-06" db="EMBL/GenBank/DDBJ databases">
        <authorList>
            <person name="Hodson N. C."/>
            <person name="Mongue J. A."/>
            <person name="Jaron S. K."/>
        </authorList>
    </citation>
    <scope>NUCLEOTIDE SEQUENCE</scope>
</reference>
<proteinExistence type="predicted"/>
<gene>
    <name evidence="1" type="ORF">AFUS01_LOCUS46254</name>
</gene>
<dbReference type="AlphaFoldDB" id="A0A8J2PTZ3"/>
<organism evidence="1 2">
    <name type="scientific">Allacma fusca</name>
    <dbReference type="NCBI Taxonomy" id="39272"/>
    <lineage>
        <taxon>Eukaryota</taxon>
        <taxon>Metazoa</taxon>
        <taxon>Ecdysozoa</taxon>
        <taxon>Arthropoda</taxon>
        <taxon>Hexapoda</taxon>
        <taxon>Collembola</taxon>
        <taxon>Symphypleona</taxon>
        <taxon>Sminthuridae</taxon>
        <taxon>Allacma</taxon>
    </lineage>
</organism>
<dbReference type="EMBL" id="CAJVCH010571284">
    <property type="protein sequence ID" value="CAG7837090.1"/>
    <property type="molecule type" value="Genomic_DNA"/>
</dbReference>
<feature type="non-terminal residue" evidence="1">
    <location>
        <position position="1"/>
    </location>
</feature>
<dbReference type="Proteomes" id="UP000708208">
    <property type="component" value="Unassembled WGS sequence"/>
</dbReference>
<name>A0A8J2PTZ3_9HEXA</name>
<protein>
    <submittedName>
        <fullName evidence="1">Uncharacterized protein</fullName>
    </submittedName>
</protein>
<accession>A0A8J2PTZ3</accession>
<comment type="caution">
    <text evidence="1">The sequence shown here is derived from an EMBL/GenBank/DDBJ whole genome shotgun (WGS) entry which is preliminary data.</text>
</comment>
<evidence type="ECO:0000313" key="2">
    <source>
        <dbReference type="Proteomes" id="UP000708208"/>
    </source>
</evidence>
<keyword evidence="2" id="KW-1185">Reference proteome</keyword>